<reference evidence="2 3" key="1">
    <citation type="submission" date="2018-12" db="EMBL/GenBank/DDBJ databases">
        <title>Mangrovimonas spongiae sp. nov., a novel member of the genus Mangrovimonas isolated from marine sponge.</title>
        <authorList>
            <person name="Zhuang L."/>
            <person name="Luo L."/>
        </authorList>
    </citation>
    <scope>NUCLEOTIDE SEQUENCE [LARGE SCALE GENOMIC DNA]</scope>
    <source>
        <strain evidence="2 3">HN-E26</strain>
    </source>
</reference>
<evidence type="ECO:0000259" key="1">
    <source>
        <dbReference type="Pfam" id="PF13380"/>
    </source>
</evidence>
<dbReference type="AlphaFoldDB" id="A0A428K2C5"/>
<dbReference type="RefSeq" id="WP_125467484.1">
    <property type="nucleotide sequence ID" value="NZ_RWBG01000002.1"/>
</dbReference>
<dbReference type="Pfam" id="PF13380">
    <property type="entry name" value="CoA_binding_2"/>
    <property type="match status" value="1"/>
</dbReference>
<organism evidence="2 3">
    <name type="scientific">Mangrovimonas spongiae</name>
    <dbReference type="NCBI Taxonomy" id="2494697"/>
    <lineage>
        <taxon>Bacteria</taxon>
        <taxon>Pseudomonadati</taxon>
        <taxon>Bacteroidota</taxon>
        <taxon>Flavobacteriia</taxon>
        <taxon>Flavobacteriales</taxon>
        <taxon>Flavobacteriaceae</taxon>
        <taxon>Mangrovimonas</taxon>
    </lineage>
</organism>
<dbReference type="Gene3D" id="3.40.50.720">
    <property type="entry name" value="NAD(P)-binding Rossmann-like Domain"/>
    <property type="match status" value="1"/>
</dbReference>
<dbReference type="EMBL" id="RWBG01000002">
    <property type="protein sequence ID" value="RSK40570.1"/>
    <property type="molecule type" value="Genomic_DNA"/>
</dbReference>
<protein>
    <submittedName>
        <fullName evidence="2">CoA-binding protein</fullName>
    </submittedName>
</protein>
<keyword evidence="3" id="KW-1185">Reference proteome</keyword>
<evidence type="ECO:0000313" key="2">
    <source>
        <dbReference type="EMBL" id="RSK40570.1"/>
    </source>
</evidence>
<dbReference type="SUPFAM" id="SSF51735">
    <property type="entry name" value="NAD(P)-binding Rossmann-fold domains"/>
    <property type="match status" value="1"/>
</dbReference>
<proteinExistence type="predicted"/>
<dbReference type="OrthoDB" id="708726at2"/>
<dbReference type="InterPro" id="IPR036291">
    <property type="entry name" value="NAD(P)-bd_dom_sf"/>
</dbReference>
<dbReference type="Proteomes" id="UP000270620">
    <property type="component" value="Unassembled WGS sequence"/>
</dbReference>
<accession>A0A428K2C5</accession>
<comment type="caution">
    <text evidence="2">The sequence shown here is derived from an EMBL/GenBank/DDBJ whole genome shotgun (WGS) entry which is preliminary data.</text>
</comment>
<evidence type="ECO:0000313" key="3">
    <source>
        <dbReference type="Proteomes" id="UP000270620"/>
    </source>
</evidence>
<dbReference type="InterPro" id="IPR003781">
    <property type="entry name" value="CoA-bd"/>
</dbReference>
<feature type="domain" description="CoA-binding" evidence="1">
    <location>
        <begin position="3"/>
        <end position="114"/>
    </location>
</feature>
<name>A0A428K2C5_9FLAO</name>
<gene>
    <name evidence="2" type="ORF">EJA19_06215</name>
</gene>
<sequence length="120" mass="13771">MEKKTLVFGASLKPNRYSNYAINKLVNNNVEVVAYGLKKGEVAGVDIQTALLDYNNVHTVTLYVNPTHQKDYYNYIVSLQPKRVIFNPGTENPEFYKILEKNNIFFEEACTLVLLSTNQY</sequence>